<reference evidence="3" key="1">
    <citation type="submission" date="2022-05" db="EMBL/GenBank/DDBJ databases">
        <title>A multi-omics perspective on studying reproductive biology in Daphnia sinensis.</title>
        <authorList>
            <person name="Jia J."/>
        </authorList>
    </citation>
    <scope>NUCLEOTIDE SEQUENCE</scope>
    <source>
        <strain evidence="3">WSL</strain>
    </source>
</reference>
<dbReference type="Proteomes" id="UP000820818">
    <property type="component" value="Unassembled WGS sequence"/>
</dbReference>
<evidence type="ECO:0000313" key="4">
    <source>
        <dbReference type="Proteomes" id="UP000820818"/>
    </source>
</evidence>
<organism evidence="3 4">
    <name type="scientific">Daphnia sinensis</name>
    <dbReference type="NCBI Taxonomy" id="1820382"/>
    <lineage>
        <taxon>Eukaryota</taxon>
        <taxon>Metazoa</taxon>
        <taxon>Ecdysozoa</taxon>
        <taxon>Arthropoda</taxon>
        <taxon>Crustacea</taxon>
        <taxon>Branchiopoda</taxon>
        <taxon>Diplostraca</taxon>
        <taxon>Cladocera</taxon>
        <taxon>Anomopoda</taxon>
        <taxon>Daphniidae</taxon>
        <taxon>Daphnia</taxon>
        <taxon>Daphnia similis group</taxon>
    </lineage>
</organism>
<comment type="caution">
    <text evidence="3">The sequence shown here is derived from an EMBL/GenBank/DDBJ whole genome shotgun (WGS) entry which is preliminary data.</text>
</comment>
<feature type="region of interest" description="Disordered" evidence="1">
    <location>
        <begin position="103"/>
        <end position="131"/>
    </location>
</feature>
<sequence length="155" mass="17608">MLFRRNRQAINVNKAALRQVSKAPYTKSRNSDCSRPFTSSRVTRASRVFVDDRISGVAAPPAPRPVTLNPPVEQPEVVTNADTFEDFMEAFHGFELVFHRQRPCRVRPPPPTPRRSQSAETREFSNPRKIRPGRIRCVPGCTNDTLRTPINGINR</sequence>
<dbReference type="AlphaFoldDB" id="A0AAD5KWM4"/>
<evidence type="ECO:0000313" key="3">
    <source>
        <dbReference type="EMBL" id="KAI9551318.1"/>
    </source>
</evidence>
<name>A0AAD5KWM4_9CRUS</name>
<dbReference type="EMBL" id="WJBH02000050">
    <property type="protein sequence ID" value="KAI9551077.1"/>
    <property type="molecule type" value="Genomic_DNA"/>
</dbReference>
<evidence type="ECO:0000313" key="2">
    <source>
        <dbReference type="EMBL" id="KAI9551077.1"/>
    </source>
</evidence>
<accession>A0AAD5KWM4</accession>
<proteinExistence type="predicted"/>
<evidence type="ECO:0000256" key="1">
    <source>
        <dbReference type="SAM" id="MobiDB-lite"/>
    </source>
</evidence>
<protein>
    <submittedName>
        <fullName evidence="3">Uncharacterized protein</fullName>
    </submittedName>
</protein>
<gene>
    <name evidence="2" type="ORF">GHT06_001909</name>
    <name evidence="3" type="ORF">GHT06_003250</name>
</gene>
<dbReference type="EMBL" id="WJBH02000017">
    <property type="protein sequence ID" value="KAI9551318.1"/>
    <property type="molecule type" value="Genomic_DNA"/>
</dbReference>
<keyword evidence="4" id="KW-1185">Reference proteome</keyword>